<accession>A0ABW4QBL4</accession>
<sequence>MGGLTLVDPTHPDDRDRRTMRVAYGVVSGLNAGVTIGGKQLPLRVLAGLASGVAALRFAAASESIDLRLERKLCQFGVQHPRRWMAVGTAVFIFAGYLADRAAAKQERRLEEHAELVSDVVVDHSDGTTTLI</sequence>
<evidence type="ECO:0000313" key="2">
    <source>
        <dbReference type="Proteomes" id="UP001597307"/>
    </source>
</evidence>
<reference evidence="2" key="1">
    <citation type="journal article" date="2019" name="Int. J. Syst. Evol. Microbiol.">
        <title>The Global Catalogue of Microorganisms (GCM) 10K type strain sequencing project: providing services to taxonomists for standard genome sequencing and annotation.</title>
        <authorList>
            <consortium name="The Broad Institute Genomics Platform"/>
            <consortium name="The Broad Institute Genome Sequencing Center for Infectious Disease"/>
            <person name="Wu L."/>
            <person name="Ma J."/>
        </authorList>
    </citation>
    <scope>NUCLEOTIDE SEQUENCE [LARGE SCALE GENOMIC DNA]</scope>
    <source>
        <strain evidence="2">JCM 11496</strain>
    </source>
</reference>
<proteinExistence type="predicted"/>
<evidence type="ECO:0000313" key="1">
    <source>
        <dbReference type="EMBL" id="MFD1848117.1"/>
    </source>
</evidence>
<dbReference type="RefSeq" id="WP_343881587.1">
    <property type="nucleotide sequence ID" value="NZ_BAAAIJ010000059.1"/>
</dbReference>
<name>A0ABW4QBL4_9MICC</name>
<organism evidence="1 2">
    <name type="scientific">Arthrobacter flavus</name>
    <dbReference type="NCBI Taxonomy" id="95172"/>
    <lineage>
        <taxon>Bacteria</taxon>
        <taxon>Bacillati</taxon>
        <taxon>Actinomycetota</taxon>
        <taxon>Actinomycetes</taxon>
        <taxon>Micrococcales</taxon>
        <taxon>Micrococcaceae</taxon>
        <taxon>Arthrobacter</taxon>
    </lineage>
</organism>
<keyword evidence="2" id="KW-1185">Reference proteome</keyword>
<dbReference type="Proteomes" id="UP001597307">
    <property type="component" value="Unassembled WGS sequence"/>
</dbReference>
<gene>
    <name evidence="1" type="ORF">ACFSFX_16150</name>
</gene>
<comment type="caution">
    <text evidence="1">The sequence shown here is derived from an EMBL/GenBank/DDBJ whole genome shotgun (WGS) entry which is preliminary data.</text>
</comment>
<dbReference type="EMBL" id="JBHUGA010000067">
    <property type="protein sequence ID" value="MFD1848117.1"/>
    <property type="molecule type" value="Genomic_DNA"/>
</dbReference>
<protein>
    <submittedName>
        <fullName evidence="1">Uncharacterized protein</fullName>
    </submittedName>
</protein>